<name>A0AAV2M748_KNICA</name>
<organism evidence="1 2">
    <name type="scientific">Knipowitschia caucasica</name>
    <name type="common">Caucasian dwarf goby</name>
    <name type="synonym">Pomatoschistus caucasicus</name>
    <dbReference type="NCBI Taxonomy" id="637954"/>
    <lineage>
        <taxon>Eukaryota</taxon>
        <taxon>Metazoa</taxon>
        <taxon>Chordata</taxon>
        <taxon>Craniata</taxon>
        <taxon>Vertebrata</taxon>
        <taxon>Euteleostomi</taxon>
        <taxon>Actinopterygii</taxon>
        <taxon>Neopterygii</taxon>
        <taxon>Teleostei</taxon>
        <taxon>Neoteleostei</taxon>
        <taxon>Acanthomorphata</taxon>
        <taxon>Gobiaria</taxon>
        <taxon>Gobiiformes</taxon>
        <taxon>Gobioidei</taxon>
        <taxon>Gobiidae</taxon>
        <taxon>Gobiinae</taxon>
        <taxon>Knipowitschia</taxon>
    </lineage>
</organism>
<reference evidence="1 2" key="1">
    <citation type="submission" date="2024-04" db="EMBL/GenBank/DDBJ databases">
        <authorList>
            <person name="Waldvogel A.-M."/>
            <person name="Schoenle A."/>
        </authorList>
    </citation>
    <scope>NUCLEOTIDE SEQUENCE [LARGE SCALE GENOMIC DNA]</scope>
</reference>
<proteinExistence type="predicted"/>
<evidence type="ECO:0000313" key="2">
    <source>
        <dbReference type="Proteomes" id="UP001497482"/>
    </source>
</evidence>
<keyword evidence="2" id="KW-1185">Reference proteome</keyword>
<sequence>MLHFLSVTMEDPGKEAIGKGQHMGEPDCCTVPTPGKTGLWTSALPLSPTLGPQCCRWQSSFLPSYQQNHAVSMLCRDWMAFHFLRSLNGDSSQGQVLLKRVPD</sequence>
<protein>
    <submittedName>
        <fullName evidence="1">Uncharacterized protein</fullName>
    </submittedName>
</protein>
<dbReference type="AlphaFoldDB" id="A0AAV2M748"/>
<gene>
    <name evidence="1" type="ORF">KC01_LOCUS35966</name>
</gene>
<dbReference type="EMBL" id="OZ035828">
    <property type="protein sequence ID" value="CAL1609168.1"/>
    <property type="molecule type" value="Genomic_DNA"/>
</dbReference>
<dbReference type="Proteomes" id="UP001497482">
    <property type="component" value="Chromosome 6"/>
</dbReference>
<evidence type="ECO:0000313" key="1">
    <source>
        <dbReference type="EMBL" id="CAL1609168.1"/>
    </source>
</evidence>
<accession>A0AAV2M748</accession>